<dbReference type="GO" id="GO:0008083">
    <property type="term" value="F:growth factor activity"/>
    <property type="evidence" value="ECO:0007669"/>
    <property type="project" value="InterPro"/>
</dbReference>
<evidence type="ECO:0000256" key="7">
    <source>
        <dbReference type="ARBA" id="ARBA00022490"/>
    </source>
</evidence>
<evidence type="ECO:0000256" key="9">
    <source>
        <dbReference type="ARBA" id="ARBA00022583"/>
    </source>
</evidence>
<dbReference type="GO" id="GO:0005769">
    <property type="term" value="C:early endosome"/>
    <property type="evidence" value="ECO:0007669"/>
    <property type="project" value="UniProtKB-SubCell"/>
</dbReference>
<evidence type="ECO:0000256" key="18">
    <source>
        <dbReference type="SAM" id="MobiDB-lite"/>
    </source>
</evidence>
<name>A0AA97K7N1_EUBMA</name>
<proteinExistence type="inferred from homology"/>
<dbReference type="GO" id="GO:0015031">
    <property type="term" value="P:protein transport"/>
    <property type="evidence" value="ECO:0007669"/>
    <property type="project" value="UniProtKB-KW"/>
</dbReference>
<dbReference type="AlphaFoldDB" id="A0AA97K7N1"/>
<dbReference type="GO" id="GO:0005813">
    <property type="term" value="C:centrosome"/>
    <property type="evidence" value="ECO:0007669"/>
    <property type="project" value="UniProtKB-SubCell"/>
</dbReference>
<dbReference type="GO" id="GO:0030030">
    <property type="term" value="P:cell projection organization"/>
    <property type="evidence" value="ECO:0007669"/>
    <property type="project" value="UniProtKB-KW"/>
</dbReference>
<dbReference type="RefSeq" id="XP_054850737.1">
    <property type="nucleotide sequence ID" value="XM_054994762.1"/>
</dbReference>
<feature type="domain" description="Rabaptin GTPase-Rab5 binding" evidence="20">
    <location>
        <begin position="261"/>
        <end position="456"/>
    </location>
</feature>
<dbReference type="InterPro" id="IPR003914">
    <property type="entry name" value="Rabaptin"/>
</dbReference>
<dbReference type="Gene3D" id="1.10.287.1490">
    <property type="match status" value="1"/>
</dbReference>
<comment type="function">
    <text evidence="16">Plays a role in membrane trafficking and in homotypic early endosome fusion. Participates in arteriogenesis by regulating vascular endothelial growth factor receptor 2/VEGFR2 cell surface expression and endosomal trafficking. By interacting with SDCCAG8, localizes to centrosomes and plays a critical role in ciliogenesis.</text>
</comment>
<gene>
    <name evidence="22" type="primary">RABEP2</name>
</gene>
<evidence type="ECO:0000313" key="22">
    <source>
        <dbReference type="RefSeq" id="XP_054850737.1"/>
    </source>
</evidence>
<feature type="compositionally biased region" description="Polar residues" evidence="18">
    <location>
        <begin position="451"/>
        <end position="463"/>
    </location>
</feature>
<evidence type="ECO:0000256" key="13">
    <source>
        <dbReference type="ARBA" id="ARBA00023054"/>
    </source>
</evidence>
<feature type="region of interest" description="Disordered" evidence="18">
    <location>
        <begin position="439"/>
        <end position="481"/>
    </location>
</feature>
<sequence length="481" mass="53468">MEEPQRVQEVSAPPGPDLPRDPDPEETIRNLQIQLAAALAEVETVRAVAAVSESTKHEAVEAVRRHCQEEVASLQTILKDTISSYEARLSALERDSRENVWSRLLPRSNPLDSLEKQMEKAQEDTERLRAIVLPMEQEIDELKGKLARAEGLVQELQGEQGCIFSSSESLLPDPVPPDGPGDDHVTLGEGGVAEKFASGLDSVSIASSSLLVPSPGPPIRRRRSPSPETVSIASSSGTLVPETIYLPPAGYQLVPDSEWMQLHNVVRQQREAVEKASQEKASLEEVLKRSSEDCSKQVRVLFSQVQNSEELLRALQSSVSKSQRQTQEQMADLAASHKRLSYEVQRLNAENEGLRAASSREPDDKSRHSPNPIQDLQSQVSQQRLEAESQLRFAEHQAERLRIEIMSLREQLDQEIAARLELQGVLEKEREEKELLQASFNSIESEMERLQQGQEEGNGSQVRTDACSGEEACSFQDGKKP</sequence>
<evidence type="ECO:0000256" key="8">
    <source>
        <dbReference type="ARBA" id="ARBA00022553"/>
    </source>
</evidence>
<evidence type="ECO:0000313" key="21">
    <source>
        <dbReference type="Proteomes" id="UP001190640"/>
    </source>
</evidence>
<feature type="region of interest" description="Disordered" evidence="18">
    <location>
        <begin position="351"/>
        <end position="381"/>
    </location>
</feature>
<dbReference type="PANTHER" id="PTHR31179:SF6">
    <property type="entry name" value="RAB GTPASE-BINDING EFFECTOR PROTEIN 2"/>
    <property type="match status" value="1"/>
</dbReference>
<evidence type="ECO:0000256" key="5">
    <source>
        <dbReference type="ARBA" id="ARBA00019765"/>
    </source>
</evidence>
<evidence type="ECO:0000256" key="14">
    <source>
        <dbReference type="ARBA" id="ARBA00023212"/>
    </source>
</evidence>
<dbReference type="Proteomes" id="UP001190640">
    <property type="component" value="Chromosome 12"/>
</dbReference>
<dbReference type="GO" id="GO:0006897">
    <property type="term" value="P:endocytosis"/>
    <property type="evidence" value="ECO:0007669"/>
    <property type="project" value="UniProtKB-KW"/>
</dbReference>
<dbReference type="GO" id="GO:0005096">
    <property type="term" value="F:GTPase activator activity"/>
    <property type="evidence" value="ECO:0007669"/>
    <property type="project" value="InterPro"/>
</dbReference>
<keyword evidence="7" id="KW-0963">Cytoplasm</keyword>
<keyword evidence="10" id="KW-0967">Endosome</keyword>
<keyword evidence="21" id="KW-1185">Reference proteome</keyword>
<feature type="coiled-coil region" evidence="17">
    <location>
        <begin position="111"/>
        <end position="159"/>
    </location>
</feature>
<evidence type="ECO:0000256" key="2">
    <source>
        <dbReference type="ARBA" id="ARBA00004300"/>
    </source>
</evidence>
<evidence type="ECO:0000256" key="17">
    <source>
        <dbReference type="SAM" id="Coils"/>
    </source>
</evidence>
<keyword evidence="9" id="KW-0254">Endocytosis</keyword>
<dbReference type="Pfam" id="PF09311">
    <property type="entry name" value="Rab5-bind"/>
    <property type="match status" value="1"/>
</dbReference>
<protein>
    <recommendedName>
        <fullName evidence="5">Rab GTPase-binding effector protein 2</fullName>
    </recommendedName>
</protein>
<accession>A0AA97K7N1</accession>
<keyword evidence="13 17" id="KW-0175">Coiled coil</keyword>
<keyword evidence="12" id="KW-0653">Protein transport</keyword>
<feature type="compositionally biased region" description="Basic and acidic residues" evidence="18">
    <location>
        <begin position="358"/>
        <end position="367"/>
    </location>
</feature>
<reference evidence="22" key="1">
    <citation type="submission" date="2025-08" db="UniProtKB">
        <authorList>
            <consortium name="RefSeq"/>
        </authorList>
    </citation>
    <scope>IDENTIFICATION</scope>
    <source>
        <tissue evidence="22">Blood</tissue>
    </source>
</reference>
<dbReference type="InterPro" id="IPR018514">
    <property type="entry name" value="Rabaptin_CC"/>
</dbReference>
<evidence type="ECO:0000256" key="12">
    <source>
        <dbReference type="ARBA" id="ARBA00022927"/>
    </source>
</evidence>
<evidence type="ECO:0000256" key="4">
    <source>
        <dbReference type="ARBA" id="ARBA00006603"/>
    </source>
</evidence>
<dbReference type="Pfam" id="PF03528">
    <property type="entry name" value="Rabaptin"/>
    <property type="match status" value="1"/>
</dbReference>
<evidence type="ECO:0000256" key="11">
    <source>
        <dbReference type="ARBA" id="ARBA00022794"/>
    </source>
</evidence>
<dbReference type="InterPro" id="IPR015390">
    <property type="entry name" value="Rabaptin_Rab5-bd_dom"/>
</dbReference>
<evidence type="ECO:0000256" key="1">
    <source>
        <dbReference type="ARBA" id="ARBA00004120"/>
    </source>
</evidence>
<evidence type="ECO:0000259" key="19">
    <source>
        <dbReference type="Pfam" id="PF03528"/>
    </source>
</evidence>
<comment type="subcellular location">
    <subcellularLocation>
        <location evidence="1">Cytoplasm</location>
        <location evidence="1">Cytoskeleton</location>
        <location evidence="1">Cilium basal body</location>
    </subcellularLocation>
    <subcellularLocation>
        <location evidence="2">Cytoplasm</location>
        <location evidence="2">Cytoskeleton</location>
        <location evidence="2">Microtubule organizing center</location>
        <location evidence="2">Centrosome</location>
    </subcellularLocation>
    <subcellularLocation>
        <location evidence="3">Early endosome</location>
    </subcellularLocation>
</comment>
<keyword evidence="11" id="KW-0970">Cilium biogenesis/degradation</keyword>
<feature type="region of interest" description="Disordered" evidence="18">
    <location>
        <begin position="1"/>
        <end position="25"/>
    </location>
</feature>
<evidence type="ECO:0000256" key="3">
    <source>
        <dbReference type="ARBA" id="ARBA00004412"/>
    </source>
</evidence>
<keyword evidence="15" id="KW-0966">Cell projection</keyword>
<evidence type="ECO:0000259" key="20">
    <source>
        <dbReference type="Pfam" id="PF09311"/>
    </source>
</evidence>
<dbReference type="KEGG" id="emc:129340156"/>
<evidence type="ECO:0000256" key="15">
    <source>
        <dbReference type="ARBA" id="ARBA00023273"/>
    </source>
</evidence>
<keyword evidence="14" id="KW-0206">Cytoskeleton</keyword>
<feature type="compositionally biased region" description="Polar residues" evidence="18">
    <location>
        <begin position="369"/>
        <end position="381"/>
    </location>
</feature>
<dbReference type="CTD" id="79874"/>
<evidence type="ECO:0000256" key="6">
    <source>
        <dbReference type="ARBA" id="ARBA00022448"/>
    </source>
</evidence>
<dbReference type="SUPFAM" id="SSF103652">
    <property type="entry name" value="G protein-binding domain"/>
    <property type="match status" value="1"/>
</dbReference>
<dbReference type="Gene3D" id="1.20.5.340">
    <property type="match status" value="1"/>
</dbReference>
<organism evidence="21 22">
    <name type="scientific">Eublepharis macularius</name>
    <name type="common">Leopard gecko</name>
    <name type="synonym">Cyrtodactylus macularius</name>
    <dbReference type="NCBI Taxonomy" id="481883"/>
    <lineage>
        <taxon>Eukaryota</taxon>
        <taxon>Metazoa</taxon>
        <taxon>Chordata</taxon>
        <taxon>Craniata</taxon>
        <taxon>Vertebrata</taxon>
        <taxon>Euteleostomi</taxon>
        <taxon>Lepidosauria</taxon>
        <taxon>Squamata</taxon>
        <taxon>Bifurcata</taxon>
        <taxon>Gekkota</taxon>
        <taxon>Eublepharidae</taxon>
        <taxon>Eublepharinae</taxon>
        <taxon>Eublepharis</taxon>
    </lineage>
</organism>
<keyword evidence="6" id="KW-0813">Transport</keyword>
<evidence type="ECO:0000256" key="16">
    <source>
        <dbReference type="ARBA" id="ARBA00045310"/>
    </source>
</evidence>
<dbReference type="PANTHER" id="PTHR31179">
    <property type="entry name" value="RAB GTPASE-BINDING EFFECTOR PROTEIN"/>
    <property type="match status" value="1"/>
</dbReference>
<feature type="region of interest" description="Disordered" evidence="18">
    <location>
        <begin position="213"/>
        <end position="234"/>
    </location>
</feature>
<keyword evidence="8" id="KW-0597">Phosphoprotein</keyword>
<feature type="domain" description="Rabaptin coiled-coil" evidence="19">
    <location>
        <begin position="26"/>
        <end position="157"/>
    </location>
</feature>
<evidence type="ECO:0000256" key="10">
    <source>
        <dbReference type="ARBA" id="ARBA00022753"/>
    </source>
</evidence>
<comment type="similarity">
    <text evidence="4">Belongs to the rabaptin family.</text>
</comment>
<dbReference type="GeneID" id="129340156"/>